<feature type="compositionally biased region" description="Basic and acidic residues" evidence="1">
    <location>
        <begin position="27"/>
        <end position="65"/>
    </location>
</feature>
<keyword evidence="4" id="KW-1185">Reference proteome</keyword>
<evidence type="ECO:0000313" key="4">
    <source>
        <dbReference type="Proteomes" id="UP000829720"/>
    </source>
</evidence>
<organism evidence="3 4">
    <name type="scientific">Albula goreensis</name>
    <dbReference type="NCBI Taxonomy" id="1534307"/>
    <lineage>
        <taxon>Eukaryota</taxon>
        <taxon>Metazoa</taxon>
        <taxon>Chordata</taxon>
        <taxon>Craniata</taxon>
        <taxon>Vertebrata</taxon>
        <taxon>Euteleostomi</taxon>
        <taxon>Actinopterygii</taxon>
        <taxon>Neopterygii</taxon>
        <taxon>Teleostei</taxon>
        <taxon>Albuliformes</taxon>
        <taxon>Albulidae</taxon>
        <taxon>Albula</taxon>
    </lineage>
</organism>
<feature type="compositionally biased region" description="Basic and acidic residues" evidence="1">
    <location>
        <begin position="1"/>
        <end position="19"/>
    </location>
</feature>
<dbReference type="GO" id="GO:0003682">
    <property type="term" value="F:chromatin binding"/>
    <property type="evidence" value="ECO:0007669"/>
    <property type="project" value="TreeGrafter"/>
</dbReference>
<comment type="caution">
    <text evidence="3">The sequence shown here is derived from an EMBL/GenBank/DDBJ whole genome shotgun (WGS) entry which is preliminary data.</text>
</comment>
<dbReference type="OrthoDB" id="448448at2759"/>
<dbReference type="GO" id="GO:0031508">
    <property type="term" value="P:pericentric heterochromatin formation"/>
    <property type="evidence" value="ECO:0007669"/>
    <property type="project" value="TreeGrafter"/>
</dbReference>
<reference evidence="3" key="1">
    <citation type="submission" date="2021-01" db="EMBL/GenBank/DDBJ databases">
        <authorList>
            <person name="Zahm M."/>
            <person name="Roques C."/>
            <person name="Cabau C."/>
            <person name="Klopp C."/>
            <person name="Donnadieu C."/>
            <person name="Jouanno E."/>
            <person name="Lampietro C."/>
            <person name="Louis A."/>
            <person name="Herpin A."/>
            <person name="Echchiki A."/>
            <person name="Berthelot C."/>
            <person name="Parey E."/>
            <person name="Roest-Crollius H."/>
            <person name="Braasch I."/>
            <person name="Postlethwait J."/>
            <person name="Bobe J."/>
            <person name="Montfort J."/>
            <person name="Bouchez O."/>
            <person name="Begum T."/>
            <person name="Mejri S."/>
            <person name="Adams A."/>
            <person name="Chen W.-J."/>
            <person name="Guiguen Y."/>
        </authorList>
    </citation>
    <scope>NUCLEOTIDE SEQUENCE</scope>
    <source>
        <tissue evidence="3">Blood</tissue>
    </source>
</reference>
<gene>
    <name evidence="3" type="ORF">AGOR_G00115230</name>
</gene>
<dbReference type="InterPro" id="IPR038718">
    <property type="entry name" value="SNF2-like_sf"/>
</dbReference>
<dbReference type="InterPro" id="IPR027417">
    <property type="entry name" value="P-loop_NTPase"/>
</dbReference>
<evidence type="ECO:0000256" key="1">
    <source>
        <dbReference type="SAM" id="MobiDB-lite"/>
    </source>
</evidence>
<dbReference type="Gene3D" id="3.40.50.10810">
    <property type="entry name" value="Tandem AAA-ATPase domain"/>
    <property type="match status" value="1"/>
</dbReference>
<sequence>MEQQQQEEKMRRERMEKKALQQKGNTKKSDKVERKKREREDDYKISDVMSKEEILSKAKKPKVEEPVSGPSKGTLEDIEKIRDSNDSIKGRLSEVVRDNAKHMVDPTRTVDGKPVPAQQPKLFSGGVMRWYQVEGTEWLRMLWENGINGILADEMGLGKTIQCIAHIAMMLEKKVMGPFLVVGPLSRCRTGSPNSSASLQRFQCCCTTGPKVTGYH</sequence>
<proteinExistence type="predicted"/>
<feature type="domain" description="SNF2 N-terminal" evidence="2">
    <location>
        <begin position="131"/>
        <end position="188"/>
    </location>
</feature>
<dbReference type="GO" id="GO:0005721">
    <property type="term" value="C:pericentric heterochromatin"/>
    <property type="evidence" value="ECO:0007669"/>
    <property type="project" value="TreeGrafter"/>
</dbReference>
<protein>
    <recommendedName>
        <fullName evidence="2">SNF2 N-terminal domain-containing protein</fullName>
    </recommendedName>
</protein>
<name>A0A8T3DC83_9TELE</name>
<dbReference type="GO" id="GO:0006346">
    <property type="term" value="P:DNA methylation-dependent constitutive heterochromatin formation"/>
    <property type="evidence" value="ECO:0007669"/>
    <property type="project" value="TreeGrafter"/>
</dbReference>
<dbReference type="PANTHER" id="PTHR47161:SF1">
    <property type="entry name" value="LYMPHOID-SPECIFIC HELICASE"/>
    <property type="match status" value="1"/>
</dbReference>
<feature type="region of interest" description="Disordered" evidence="1">
    <location>
        <begin position="1"/>
        <end position="74"/>
    </location>
</feature>
<dbReference type="SUPFAM" id="SSF52540">
    <property type="entry name" value="P-loop containing nucleoside triphosphate hydrolases"/>
    <property type="match status" value="1"/>
</dbReference>
<accession>A0A8T3DC83</accession>
<evidence type="ECO:0000259" key="2">
    <source>
        <dbReference type="Pfam" id="PF00176"/>
    </source>
</evidence>
<dbReference type="GO" id="GO:0005634">
    <property type="term" value="C:nucleus"/>
    <property type="evidence" value="ECO:0007669"/>
    <property type="project" value="TreeGrafter"/>
</dbReference>
<dbReference type="Pfam" id="PF00176">
    <property type="entry name" value="SNF2-rel_dom"/>
    <property type="match status" value="1"/>
</dbReference>
<dbReference type="GO" id="GO:0005524">
    <property type="term" value="F:ATP binding"/>
    <property type="evidence" value="ECO:0007669"/>
    <property type="project" value="InterPro"/>
</dbReference>
<evidence type="ECO:0000313" key="3">
    <source>
        <dbReference type="EMBL" id="KAI1894381.1"/>
    </source>
</evidence>
<dbReference type="EMBL" id="JAERUA010000010">
    <property type="protein sequence ID" value="KAI1894381.1"/>
    <property type="molecule type" value="Genomic_DNA"/>
</dbReference>
<dbReference type="GO" id="GO:0046651">
    <property type="term" value="P:lymphocyte proliferation"/>
    <property type="evidence" value="ECO:0007669"/>
    <property type="project" value="TreeGrafter"/>
</dbReference>
<dbReference type="PANTHER" id="PTHR47161">
    <property type="entry name" value="LYMPHOID-SPECIFIC HELICASE"/>
    <property type="match status" value="1"/>
</dbReference>
<dbReference type="GO" id="GO:0044027">
    <property type="term" value="P:negative regulation of gene expression via chromosomal CpG island methylation"/>
    <property type="evidence" value="ECO:0007669"/>
    <property type="project" value="TreeGrafter"/>
</dbReference>
<dbReference type="InterPro" id="IPR000330">
    <property type="entry name" value="SNF2_N"/>
</dbReference>
<dbReference type="Proteomes" id="UP000829720">
    <property type="component" value="Unassembled WGS sequence"/>
</dbReference>
<dbReference type="AlphaFoldDB" id="A0A8T3DC83"/>